<reference evidence="1 2" key="1">
    <citation type="submission" date="2019-06" db="EMBL/GenBank/DDBJ databases">
        <title>Pseudomonas bimorpha sp. nov. isolated from bovine raw milk and skim milk concentrate.</title>
        <authorList>
            <person name="Hofmann K."/>
            <person name="Huptas C."/>
            <person name="Doll E."/>
            <person name="Scherer S."/>
            <person name="Wenning M."/>
        </authorList>
    </citation>
    <scope>NUCLEOTIDE SEQUENCE [LARGE SCALE GENOMIC DNA]</scope>
    <source>
        <strain evidence="1 2">DSM 108990</strain>
    </source>
</reference>
<proteinExistence type="predicted"/>
<dbReference type="Gene3D" id="2.120.10.70">
    <property type="entry name" value="Fucose-specific lectin"/>
    <property type="match status" value="1"/>
</dbReference>
<accession>A0A5C5PRG0</accession>
<evidence type="ECO:0000313" key="1">
    <source>
        <dbReference type="EMBL" id="TWR83077.1"/>
    </source>
</evidence>
<evidence type="ECO:0000313" key="2">
    <source>
        <dbReference type="Proteomes" id="UP000317901"/>
    </source>
</evidence>
<organism evidence="1 2">
    <name type="scientific">Pseudomonas saxonica</name>
    <dbReference type="NCBI Taxonomy" id="2600598"/>
    <lineage>
        <taxon>Bacteria</taxon>
        <taxon>Pseudomonadati</taxon>
        <taxon>Pseudomonadota</taxon>
        <taxon>Gammaproteobacteria</taxon>
        <taxon>Pseudomonadales</taxon>
        <taxon>Pseudomonadaceae</taxon>
        <taxon>Pseudomonas</taxon>
    </lineage>
</organism>
<name>A0A5C5PRG0_9PSED</name>
<sequence length="313" mass="34630">MSEDHHSQPHDPSSSPVLWARPWDLVTPIETTGVCSGISVVEFNHKIYAFFMVDDIPGRLGLSYLLLDNNTDNKLVELTQEYLEVHNPARGRPAVTVHEGHLFCFYTTLDQRVLYHVFSGVQWTHAQEVPGVLTQHAPSVSSMNGQLYLGVQGTSNGEFYHKVFENYEWGNTLKASGVRFKGTPSLAGNGSRMYAALTGVDDSMELYTLDNDVWKLLYRSGFYKVQGSPTLYAGGSMLICISVNAHDQRAVTEVLGAQGLGQTHPQFPYHLSVTNGKYLSEPSLVYVGEALYLIGRRPCNDVGISLFKPPISG</sequence>
<dbReference type="EMBL" id="VFIP01000061">
    <property type="protein sequence ID" value="TWR83077.1"/>
    <property type="molecule type" value="Genomic_DNA"/>
</dbReference>
<dbReference type="OrthoDB" id="3215821at2"/>
<comment type="caution">
    <text evidence="1">The sequence shown here is derived from an EMBL/GenBank/DDBJ whole genome shotgun (WGS) entry which is preliminary data.</text>
</comment>
<dbReference type="Proteomes" id="UP000317901">
    <property type="component" value="Unassembled WGS sequence"/>
</dbReference>
<dbReference type="AlphaFoldDB" id="A0A5C5PRG0"/>
<protein>
    <submittedName>
        <fullName evidence="1">Uncharacterized protein</fullName>
    </submittedName>
</protein>
<gene>
    <name evidence="1" type="ORF">FJD37_21335</name>
</gene>
<dbReference type="SUPFAM" id="SSF89372">
    <property type="entry name" value="Fucose-specific lectin"/>
    <property type="match status" value="1"/>
</dbReference>
<dbReference type="RefSeq" id="WP_146427399.1">
    <property type="nucleotide sequence ID" value="NZ_VFIP01000061.1"/>
</dbReference>